<dbReference type="GO" id="GO:0016301">
    <property type="term" value="F:kinase activity"/>
    <property type="evidence" value="ECO:0007669"/>
    <property type="project" value="UniProtKB-KW"/>
</dbReference>
<dbReference type="PANTHER" id="PTHR30605:SF0">
    <property type="entry name" value="ANHYDRO-N-ACETYLMURAMIC ACID KINASE"/>
    <property type="match status" value="1"/>
</dbReference>
<evidence type="ECO:0000313" key="2">
    <source>
        <dbReference type="EMBL" id="GHF77143.1"/>
    </source>
</evidence>
<dbReference type="EMBL" id="BNCK01000001">
    <property type="protein sequence ID" value="GHF77143.1"/>
    <property type="molecule type" value="Genomic_DNA"/>
</dbReference>
<comment type="pathway">
    <text evidence="1">Cell wall biogenesis; peptidoglycan recycling.</text>
</comment>
<comment type="caution">
    <text evidence="2">The sequence shown here is derived from an EMBL/GenBank/DDBJ whole genome shotgun (WGS) entry which is preliminary data.</text>
</comment>
<keyword evidence="3" id="KW-1185">Reference proteome</keyword>
<dbReference type="NCBIfam" id="NF007139">
    <property type="entry name" value="PRK09585.1-3"/>
    <property type="match status" value="1"/>
</dbReference>
<dbReference type="PANTHER" id="PTHR30605">
    <property type="entry name" value="ANHYDRO-N-ACETYLMURAMIC ACID KINASE"/>
    <property type="match status" value="1"/>
</dbReference>
<gene>
    <name evidence="1 2" type="primary">anmK</name>
    <name evidence="2" type="ORF">GCM10017161_00130</name>
</gene>
<dbReference type="EC" id="2.7.1.170" evidence="1"/>
<dbReference type="InterPro" id="IPR043129">
    <property type="entry name" value="ATPase_NBD"/>
</dbReference>
<dbReference type="InterPro" id="IPR005338">
    <property type="entry name" value="Anhydro_N_Ac-Mur_kinase"/>
</dbReference>
<accession>A0A919EGZ4</accession>
<comment type="function">
    <text evidence="1">Catalyzes the specific phosphorylation of 1,6-anhydro-N-acetylmuramic acid (anhMurNAc) with the simultaneous cleavage of the 1,6-anhydro ring, generating MurNAc-6-P. Is required for the utilization of anhMurNAc either imported from the medium or derived from its own cell wall murein, and thus plays a role in cell wall recycling.</text>
</comment>
<sequence>MTQQYYIGIMSGTSADGADIALVKFNQSTEPSQACELIAHHFHPYPDNLHHAVTSLYQPDDNEIDRAWDLNVELAHFYHQAVQALLNAENIQPSEVIAIGNHGQTIRHRPEPFDTIKNSFTLQIGCNQTLACLSQIRVIGDFRTKDMVLGGQGAPLVPAFHHFLFEQAQQDTFIVNLGGIANVTYLPADKAQPVVGFDTGPANALLDAWCYMHTGNRYDKDGEWATTGQIIPALLDQMLADSYFSLPFPKSTGREYFNIDWLNQFQVTEYSAHDIQATLVALTATSVANAVAQLSPKGFVYLCGGGINNTPCYKLINHNLSNHSVNTIHSLNLNNQAFEAMAFAWLAYAYDKKIYNHIPEVTGASRKTILGIEFLP</sequence>
<dbReference type="Proteomes" id="UP000623842">
    <property type="component" value="Unassembled WGS sequence"/>
</dbReference>
<dbReference type="GO" id="GO:0005524">
    <property type="term" value="F:ATP binding"/>
    <property type="evidence" value="ECO:0007669"/>
    <property type="project" value="UniProtKB-UniRule"/>
</dbReference>
<dbReference type="GO" id="GO:0006040">
    <property type="term" value="P:amino sugar metabolic process"/>
    <property type="evidence" value="ECO:0007669"/>
    <property type="project" value="InterPro"/>
</dbReference>
<protein>
    <recommendedName>
        <fullName evidence="1">Anhydro-N-acetylmuramic acid kinase</fullName>
        <ecNumber evidence="1">2.7.1.170</ecNumber>
    </recommendedName>
    <alternativeName>
        <fullName evidence="1">AnhMurNAc kinase</fullName>
    </alternativeName>
</protein>
<dbReference type="RefSeq" id="WP_189766683.1">
    <property type="nucleotide sequence ID" value="NZ_BNCK01000001.1"/>
</dbReference>
<dbReference type="HAMAP" id="MF_01270">
    <property type="entry name" value="AnhMurNAc_kinase"/>
    <property type="match status" value="1"/>
</dbReference>
<dbReference type="GO" id="GO:0097175">
    <property type="term" value="P:1,6-anhydro-N-acetyl-beta-muramic acid catabolic process"/>
    <property type="evidence" value="ECO:0007669"/>
    <property type="project" value="UniProtKB-UniRule"/>
</dbReference>
<dbReference type="SUPFAM" id="SSF53067">
    <property type="entry name" value="Actin-like ATPase domain"/>
    <property type="match status" value="1"/>
</dbReference>
<proteinExistence type="inferred from homology"/>
<dbReference type="AlphaFoldDB" id="A0A919EGZ4"/>
<dbReference type="Gene3D" id="3.30.420.40">
    <property type="match status" value="2"/>
</dbReference>
<keyword evidence="1" id="KW-0547">Nucleotide-binding</keyword>
<dbReference type="GO" id="GO:0016773">
    <property type="term" value="F:phosphotransferase activity, alcohol group as acceptor"/>
    <property type="evidence" value="ECO:0007669"/>
    <property type="project" value="UniProtKB-UniRule"/>
</dbReference>
<keyword evidence="1 2" id="KW-0418">Kinase</keyword>
<evidence type="ECO:0000256" key="1">
    <source>
        <dbReference type="HAMAP-Rule" id="MF_01270"/>
    </source>
</evidence>
<dbReference type="Pfam" id="PF03702">
    <property type="entry name" value="AnmK"/>
    <property type="match status" value="1"/>
</dbReference>
<comment type="pathway">
    <text evidence="1">Amino-sugar metabolism; 1,6-anhydro-N-acetylmuramate degradation.</text>
</comment>
<keyword evidence="1" id="KW-0067">ATP-binding</keyword>
<keyword evidence="1" id="KW-0808">Transferase</keyword>
<comment type="similarity">
    <text evidence="1">Belongs to the anhydro-N-acetylmuramic acid kinase family.</text>
</comment>
<dbReference type="CDD" id="cd24050">
    <property type="entry name" value="ASKHA_NBD_ANMK"/>
    <property type="match status" value="1"/>
</dbReference>
<comment type="catalytic activity">
    <reaction evidence="1">
        <text>1,6-anhydro-N-acetyl-beta-muramate + ATP + H2O = N-acetyl-D-muramate 6-phosphate + ADP + H(+)</text>
        <dbReference type="Rhea" id="RHEA:24952"/>
        <dbReference type="ChEBI" id="CHEBI:15377"/>
        <dbReference type="ChEBI" id="CHEBI:15378"/>
        <dbReference type="ChEBI" id="CHEBI:30616"/>
        <dbReference type="ChEBI" id="CHEBI:58690"/>
        <dbReference type="ChEBI" id="CHEBI:58722"/>
        <dbReference type="ChEBI" id="CHEBI:456216"/>
        <dbReference type="EC" id="2.7.1.170"/>
    </reaction>
</comment>
<organism evidence="2 3">
    <name type="scientific">Thalassotalea marina</name>
    <dbReference type="NCBI Taxonomy" id="1673741"/>
    <lineage>
        <taxon>Bacteria</taxon>
        <taxon>Pseudomonadati</taxon>
        <taxon>Pseudomonadota</taxon>
        <taxon>Gammaproteobacteria</taxon>
        <taxon>Alteromonadales</taxon>
        <taxon>Colwelliaceae</taxon>
        <taxon>Thalassotalea</taxon>
    </lineage>
</organism>
<keyword evidence="1" id="KW-0119">Carbohydrate metabolism</keyword>
<dbReference type="GO" id="GO:0009254">
    <property type="term" value="P:peptidoglycan turnover"/>
    <property type="evidence" value="ECO:0007669"/>
    <property type="project" value="UniProtKB-UniRule"/>
</dbReference>
<feature type="binding site" evidence="1">
    <location>
        <begin position="12"/>
        <end position="19"/>
    </location>
    <ligand>
        <name>ATP</name>
        <dbReference type="ChEBI" id="CHEBI:30616"/>
    </ligand>
</feature>
<reference evidence="2" key="2">
    <citation type="submission" date="2020-09" db="EMBL/GenBank/DDBJ databases">
        <authorList>
            <person name="Sun Q."/>
            <person name="Kim S."/>
        </authorList>
    </citation>
    <scope>NUCLEOTIDE SEQUENCE</scope>
    <source>
        <strain evidence="2">KCTC 42731</strain>
    </source>
</reference>
<reference evidence="2" key="1">
    <citation type="journal article" date="2014" name="Int. J. Syst. Evol. Microbiol.">
        <title>Complete genome sequence of Corynebacterium casei LMG S-19264T (=DSM 44701T), isolated from a smear-ripened cheese.</title>
        <authorList>
            <consortium name="US DOE Joint Genome Institute (JGI-PGF)"/>
            <person name="Walter F."/>
            <person name="Albersmeier A."/>
            <person name="Kalinowski J."/>
            <person name="Ruckert C."/>
        </authorList>
    </citation>
    <scope>NUCLEOTIDE SEQUENCE</scope>
    <source>
        <strain evidence="2">KCTC 42731</strain>
    </source>
</reference>
<evidence type="ECO:0000313" key="3">
    <source>
        <dbReference type="Proteomes" id="UP000623842"/>
    </source>
</evidence>
<name>A0A919EGZ4_9GAMM</name>